<evidence type="ECO:0000256" key="1">
    <source>
        <dbReference type="ARBA" id="ARBA00010088"/>
    </source>
</evidence>
<evidence type="ECO:0000259" key="4">
    <source>
        <dbReference type="Pfam" id="PF08386"/>
    </source>
</evidence>
<comment type="similarity">
    <text evidence="1">Belongs to the peptidase S33 family.</text>
</comment>
<protein>
    <submittedName>
        <fullName evidence="5">Alpha/beta fold hydrolase</fullName>
    </submittedName>
</protein>
<dbReference type="PANTHER" id="PTHR43798">
    <property type="entry name" value="MONOACYLGLYCEROL LIPASE"/>
    <property type="match status" value="1"/>
</dbReference>
<name>A0A844WF63_9RHOB</name>
<evidence type="ECO:0000313" key="5">
    <source>
        <dbReference type="EMBL" id="MWB79642.1"/>
    </source>
</evidence>
<accession>A0A844WF63</accession>
<organism evidence="5 6">
    <name type="scientific">Pseudooceanicola pacificus</name>
    <dbReference type="NCBI Taxonomy" id="2676438"/>
    <lineage>
        <taxon>Bacteria</taxon>
        <taxon>Pseudomonadati</taxon>
        <taxon>Pseudomonadota</taxon>
        <taxon>Alphaproteobacteria</taxon>
        <taxon>Rhodobacterales</taxon>
        <taxon>Paracoccaceae</taxon>
        <taxon>Pseudooceanicola</taxon>
    </lineage>
</organism>
<dbReference type="InterPro" id="IPR050266">
    <property type="entry name" value="AB_hydrolase_sf"/>
</dbReference>
<comment type="caution">
    <text evidence="5">The sequence shown here is derived from an EMBL/GenBank/DDBJ whole genome shotgun (WGS) entry which is preliminary data.</text>
</comment>
<dbReference type="InterPro" id="IPR000073">
    <property type="entry name" value="AB_hydrolase_1"/>
</dbReference>
<dbReference type="Pfam" id="PF08386">
    <property type="entry name" value="Abhydrolase_4"/>
    <property type="match status" value="1"/>
</dbReference>
<dbReference type="InterPro" id="IPR002410">
    <property type="entry name" value="Peptidase_S33"/>
</dbReference>
<keyword evidence="2 5" id="KW-0378">Hydrolase</keyword>
<evidence type="ECO:0000256" key="2">
    <source>
        <dbReference type="ARBA" id="ARBA00022801"/>
    </source>
</evidence>
<dbReference type="AlphaFoldDB" id="A0A844WF63"/>
<keyword evidence="6" id="KW-1185">Reference proteome</keyword>
<dbReference type="InterPro" id="IPR013595">
    <property type="entry name" value="Pept_S33_TAP-like_C"/>
</dbReference>
<dbReference type="PRINTS" id="PR00793">
    <property type="entry name" value="PROAMNOPTASE"/>
</dbReference>
<proteinExistence type="inferred from homology"/>
<sequence length="642" mass="67844">MSPDQIIATLIALMSAATEPAFDALKDGGHDARYPLTIEACPRPLGPLEVEGKTVICGRIAVPADHDTAEGGTIPLAFAVLKSRSTAPAPDPVIYLHGGPGGFAVQKIPMNASLFDFLRDRRDIVLFDQRGAGISDRTVACYGELAGNFVQFARPDEHRMLDTDGPLGKCLAETVATGIDLSLYNTTQSARDVRAIMDALGYPAYNAFGISYGTKLGQELLRTAPEGLRSLVIDSISRVDSPAYDTNGVPGDQALGWVVDYCMADTACAAAYPDLEETIHAAGRRLAEEPKLTLSGQEIDQTMVSDLMDASNGRAMPFTAYLPQVFTELAAGRTETLARLLSGAFNPSPTPEAILAAHGAGLGDLDRTIAEVALMQAGQMRGAEAAAARLLATLSDDLAASGALTSEALLDAALSGVARTLDTEALLALLHDYALFVGQAPDRAAIETLVATHVPDVEKPRLLGLVASMSDDDVAAFYRRARIDAANLTAQSRMGFTLSIIACQEDFPFNTRAGYDAIAAGYRFPSIDAGVRKSTMPLYGFCELFEKHPRPGFHGAVTSDIPVLAMSGTKDTQTNPDAAELVVRGLPNGQAVLFPEAGHAVIQFSQCAKDIAEGFLETPDAPVNAACTAALKPSFYVPPQAQ</sequence>
<dbReference type="PANTHER" id="PTHR43798:SF27">
    <property type="entry name" value="HYDROLASE ALPHA_BETA HYDROLASE FOLD FAMILY"/>
    <property type="match status" value="1"/>
</dbReference>
<dbReference type="Gene3D" id="3.40.50.1820">
    <property type="entry name" value="alpha/beta hydrolase"/>
    <property type="match status" value="2"/>
</dbReference>
<feature type="domain" description="AB hydrolase-1" evidence="3">
    <location>
        <begin position="92"/>
        <end position="245"/>
    </location>
</feature>
<dbReference type="GO" id="GO:0006508">
    <property type="term" value="P:proteolysis"/>
    <property type="evidence" value="ECO:0007669"/>
    <property type="project" value="InterPro"/>
</dbReference>
<dbReference type="GO" id="GO:0016020">
    <property type="term" value="C:membrane"/>
    <property type="evidence" value="ECO:0007669"/>
    <property type="project" value="TreeGrafter"/>
</dbReference>
<dbReference type="Proteomes" id="UP000443843">
    <property type="component" value="Unassembled WGS sequence"/>
</dbReference>
<dbReference type="SUPFAM" id="SSF53474">
    <property type="entry name" value="alpha/beta-Hydrolases"/>
    <property type="match status" value="2"/>
</dbReference>
<dbReference type="GO" id="GO:0008233">
    <property type="term" value="F:peptidase activity"/>
    <property type="evidence" value="ECO:0007669"/>
    <property type="project" value="InterPro"/>
</dbReference>
<evidence type="ECO:0000313" key="6">
    <source>
        <dbReference type="Proteomes" id="UP000443843"/>
    </source>
</evidence>
<reference evidence="5 6" key="1">
    <citation type="submission" date="2019-11" db="EMBL/GenBank/DDBJ databases">
        <title>Pseudooceanicola pacifica sp. nov., isolated from deep-sea sediment of the Pacific Ocean.</title>
        <authorList>
            <person name="Lyu L."/>
        </authorList>
    </citation>
    <scope>NUCLEOTIDE SEQUENCE [LARGE SCALE GENOMIC DNA]</scope>
    <source>
        <strain evidence="5 6">216_PA32_1</strain>
    </source>
</reference>
<dbReference type="InterPro" id="IPR029058">
    <property type="entry name" value="AB_hydrolase_fold"/>
</dbReference>
<dbReference type="RefSeq" id="WP_160383769.1">
    <property type="nucleotide sequence ID" value="NZ_WNXQ01000013.1"/>
</dbReference>
<dbReference type="Pfam" id="PF00561">
    <property type="entry name" value="Abhydrolase_1"/>
    <property type="match status" value="1"/>
</dbReference>
<gene>
    <name evidence="5" type="ORF">GLS40_16535</name>
</gene>
<feature type="domain" description="Peptidase S33 tripeptidyl aminopeptidase-like C-terminal" evidence="4">
    <location>
        <begin position="550"/>
        <end position="626"/>
    </location>
</feature>
<dbReference type="EMBL" id="WNXQ01000013">
    <property type="protein sequence ID" value="MWB79642.1"/>
    <property type="molecule type" value="Genomic_DNA"/>
</dbReference>
<evidence type="ECO:0000259" key="3">
    <source>
        <dbReference type="Pfam" id="PF00561"/>
    </source>
</evidence>